<sequence>DVCADGCCTQFRGRPENDRQHHGGHGAGGQPAGVQARLPGPPSQGADQGRAGSQGQAAFSV</sequence>
<feature type="compositionally biased region" description="Polar residues" evidence="1">
    <location>
        <begin position="51"/>
        <end position="61"/>
    </location>
</feature>
<dbReference type="Proteomes" id="UP000485058">
    <property type="component" value="Unassembled WGS sequence"/>
</dbReference>
<feature type="non-terminal residue" evidence="2">
    <location>
        <position position="61"/>
    </location>
</feature>
<feature type="region of interest" description="Disordered" evidence="1">
    <location>
        <begin position="11"/>
        <end position="61"/>
    </location>
</feature>
<evidence type="ECO:0000256" key="1">
    <source>
        <dbReference type="SAM" id="MobiDB-lite"/>
    </source>
</evidence>
<reference evidence="2 3" key="1">
    <citation type="submission" date="2020-02" db="EMBL/GenBank/DDBJ databases">
        <title>Draft genome sequence of Haematococcus lacustris strain NIES-144.</title>
        <authorList>
            <person name="Morimoto D."/>
            <person name="Nakagawa S."/>
            <person name="Yoshida T."/>
            <person name="Sawayama S."/>
        </authorList>
    </citation>
    <scope>NUCLEOTIDE SEQUENCE [LARGE SCALE GENOMIC DNA]</scope>
    <source>
        <strain evidence="2 3">NIES-144</strain>
    </source>
</reference>
<organism evidence="2 3">
    <name type="scientific">Haematococcus lacustris</name>
    <name type="common">Green alga</name>
    <name type="synonym">Haematococcus pluvialis</name>
    <dbReference type="NCBI Taxonomy" id="44745"/>
    <lineage>
        <taxon>Eukaryota</taxon>
        <taxon>Viridiplantae</taxon>
        <taxon>Chlorophyta</taxon>
        <taxon>core chlorophytes</taxon>
        <taxon>Chlorophyceae</taxon>
        <taxon>CS clade</taxon>
        <taxon>Chlamydomonadales</taxon>
        <taxon>Haematococcaceae</taxon>
        <taxon>Haematococcus</taxon>
    </lineage>
</organism>
<dbReference type="EMBL" id="BLLF01005282">
    <property type="protein sequence ID" value="GFH31001.1"/>
    <property type="molecule type" value="Genomic_DNA"/>
</dbReference>
<comment type="caution">
    <text evidence="2">The sequence shown here is derived from an EMBL/GenBank/DDBJ whole genome shotgun (WGS) entry which is preliminary data.</text>
</comment>
<name>A0A6A0AFE1_HAELA</name>
<evidence type="ECO:0000313" key="3">
    <source>
        <dbReference type="Proteomes" id="UP000485058"/>
    </source>
</evidence>
<proteinExistence type="predicted"/>
<keyword evidence="3" id="KW-1185">Reference proteome</keyword>
<evidence type="ECO:0000313" key="2">
    <source>
        <dbReference type="EMBL" id="GFH31001.1"/>
    </source>
</evidence>
<protein>
    <submittedName>
        <fullName evidence="2">Putative epimerase</fullName>
    </submittedName>
</protein>
<gene>
    <name evidence="2" type="ORF">HaLaN_29945</name>
</gene>
<dbReference type="AlphaFoldDB" id="A0A6A0AFE1"/>
<feature type="non-terminal residue" evidence="2">
    <location>
        <position position="1"/>
    </location>
</feature>
<accession>A0A6A0AFE1</accession>